<dbReference type="InterPro" id="IPR036869">
    <property type="entry name" value="J_dom_sf"/>
</dbReference>
<accession>A0A419DFF2</accession>
<reference evidence="3 4" key="1">
    <citation type="journal article" date="2017" name="ISME J.">
        <title>Energy and carbon metabolisms in a deep terrestrial subsurface fluid microbial community.</title>
        <authorList>
            <person name="Momper L."/>
            <person name="Jungbluth S.P."/>
            <person name="Lee M.D."/>
            <person name="Amend J.P."/>
        </authorList>
    </citation>
    <scope>NUCLEOTIDE SEQUENCE [LARGE SCALE GENOMIC DNA]</scope>
    <source>
        <strain evidence="3">SURF_29</strain>
    </source>
</reference>
<keyword evidence="1" id="KW-0472">Membrane</keyword>
<dbReference type="EMBL" id="QZJW01000010">
    <property type="protein sequence ID" value="RJO61798.1"/>
    <property type="molecule type" value="Genomic_DNA"/>
</dbReference>
<protein>
    <recommendedName>
        <fullName evidence="2">J domain-containing protein</fullName>
    </recommendedName>
</protein>
<dbReference type="Pfam" id="PF00226">
    <property type="entry name" value="DnaJ"/>
    <property type="match status" value="1"/>
</dbReference>
<feature type="domain" description="J" evidence="2">
    <location>
        <begin position="89"/>
        <end position="160"/>
    </location>
</feature>
<dbReference type="SUPFAM" id="SSF46565">
    <property type="entry name" value="Chaperone J-domain"/>
    <property type="match status" value="1"/>
</dbReference>
<dbReference type="InterPro" id="IPR001623">
    <property type="entry name" value="DnaJ_domain"/>
</dbReference>
<evidence type="ECO:0000259" key="2">
    <source>
        <dbReference type="PROSITE" id="PS50076"/>
    </source>
</evidence>
<feature type="transmembrane region" description="Helical" evidence="1">
    <location>
        <begin position="173"/>
        <end position="192"/>
    </location>
</feature>
<dbReference type="CDD" id="cd06257">
    <property type="entry name" value="DnaJ"/>
    <property type="match status" value="1"/>
</dbReference>
<name>A0A419DFF2_9BACT</name>
<comment type="caution">
    <text evidence="3">The sequence shown here is derived from an EMBL/GenBank/DDBJ whole genome shotgun (WGS) entry which is preliminary data.</text>
</comment>
<organism evidence="3 4">
    <name type="scientific">candidate division WS5 bacterium</name>
    <dbReference type="NCBI Taxonomy" id="2093353"/>
    <lineage>
        <taxon>Bacteria</taxon>
        <taxon>candidate division WS5</taxon>
    </lineage>
</organism>
<dbReference type="AlphaFoldDB" id="A0A419DFF2"/>
<proteinExistence type="predicted"/>
<dbReference type="Proteomes" id="UP000285655">
    <property type="component" value="Unassembled WGS sequence"/>
</dbReference>
<sequence>MNDELSGGVIDESNFGLLSVAALSKKISNGISIEELYKEAERKFDTLIELVSDKYNDKTGIASFGYSLDELRKMSLFVLDRLIADSISNPYMTLCVSDKASLEEIKRRRNKLLYIFHPDRNPDELSNSTNTKKINEAYALIESNKCLGTSNIKLRYFRTKQQPYHFNRSKINIVYLIIAIFIIVYLSMVIIINY</sequence>
<dbReference type="PROSITE" id="PS50076">
    <property type="entry name" value="DNAJ_2"/>
    <property type="match status" value="1"/>
</dbReference>
<keyword evidence="1" id="KW-0812">Transmembrane</keyword>
<evidence type="ECO:0000256" key="1">
    <source>
        <dbReference type="SAM" id="Phobius"/>
    </source>
</evidence>
<evidence type="ECO:0000313" key="4">
    <source>
        <dbReference type="Proteomes" id="UP000285655"/>
    </source>
</evidence>
<keyword evidence="1" id="KW-1133">Transmembrane helix</keyword>
<dbReference type="Gene3D" id="1.10.287.110">
    <property type="entry name" value="DnaJ domain"/>
    <property type="match status" value="1"/>
</dbReference>
<evidence type="ECO:0000313" key="3">
    <source>
        <dbReference type="EMBL" id="RJO61798.1"/>
    </source>
</evidence>
<gene>
    <name evidence="3" type="ORF">C4544_01790</name>
</gene>